<dbReference type="PROSITE" id="PS50084">
    <property type="entry name" value="KH_TYPE_1"/>
    <property type="match status" value="1"/>
</dbReference>
<dbReference type="Gene3D" id="3.30.1370.10">
    <property type="entry name" value="K Homology domain, type 1"/>
    <property type="match status" value="1"/>
</dbReference>
<dbReference type="Gene3D" id="2.30.30.140">
    <property type="match status" value="1"/>
</dbReference>
<dbReference type="SUPFAM" id="SSF54791">
    <property type="entry name" value="Eukaryotic type KH-domain (KH-domain type I)"/>
    <property type="match status" value="1"/>
</dbReference>
<proteinExistence type="predicted"/>
<feature type="region of interest" description="Disordered" evidence="2">
    <location>
        <begin position="283"/>
        <end position="346"/>
    </location>
</feature>
<dbReference type="GO" id="GO:0003723">
    <property type="term" value="F:RNA binding"/>
    <property type="evidence" value="ECO:0007669"/>
    <property type="project" value="UniProtKB-UniRule"/>
</dbReference>
<dbReference type="Gene3D" id="2.40.50.90">
    <property type="match status" value="1"/>
</dbReference>
<dbReference type="PROSITE" id="PS50304">
    <property type="entry name" value="TUDOR"/>
    <property type="match status" value="1"/>
</dbReference>
<feature type="compositionally biased region" description="Basic and acidic residues" evidence="2">
    <location>
        <begin position="283"/>
        <end position="297"/>
    </location>
</feature>
<dbReference type="InterPro" id="IPR004088">
    <property type="entry name" value="KH_dom_type_1"/>
</dbReference>
<dbReference type="EMBL" id="JAPXFL010000007">
    <property type="protein sequence ID" value="KAK9504050.1"/>
    <property type="molecule type" value="Genomic_DNA"/>
</dbReference>
<evidence type="ECO:0000256" key="1">
    <source>
        <dbReference type="PROSITE-ProRule" id="PRU00117"/>
    </source>
</evidence>
<dbReference type="CDD" id="cd22395">
    <property type="entry name" value="KH-I_AKAP1"/>
    <property type="match status" value="1"/>
</dbReference>
<dbReference type="SMART" id="SM00333">
    <property type="entry name" value="TUDOR"/>
    <property type="match status" value="1"/>
</dbReference>
<comment type="caution">
    <text evidence="4">The sequence shown here is derived from an EMBL/GenBank/DDBJ whole genome shotgun (WGS) entry which is preliminary data.</text>
</comment>
<evidence type="ECO:0000313" key="5">
    <source>
        <dbReference type="Proteomes" id="UP001461498"/>
    </source>
</evidence>
<sequence length="647" mass="71721">MLFGKSQLLLAGIPTGAALIGLLWLKRRRSTLPLHHTDPGGSILEEKVKIIEELKEEEDKSINLEEVSSTTIDEHSDSLKENQVLVESIVTSNFVETGNCITEVSTENCGKIEEKSEENQVITNIADNLEVEENNLVENSIEEVIAEDKQVLNNSVEFIVESEKEISVEKQEDIITEEITKQKEEAEEESEEINKNPILEVSKKTDIIEVEEEKKKESEEPEAIQEEILEEVIKKPEEGVKKNIEKESVEEEGAVGNMKTGPTELAEKLASLELDTMKIREENVEGDQKVCSERDSANHSPSEVMLASPSISNFSDAHSEGSSDSGKGHSDVATSPSRTPAGGSSLAGDHAPSIYEFVLPQVIVGRLIGRRGTFLHEIRSSTQTNIYIKRHPDTDKLKICAIEGSQQDIDKALAKIRQKFPLRRFPQLTLEKVSFVTINPLPPLKLEDFHLQLVEGVNNDVILSSLITAAHFFLQQPSHPSYSSLGSLNHVMNQVYSSCEAPCLETPIKDAVCAAPTMGGWYRAQIINLDEEAGTSTVRFLDYGGYLTLDSSNLRQIRADLLALPFQAVECYLANVAPAEEEGWSEEARIFVHNATVGQILQAQIYDYAEDGTPLVYLYASYGSQVILINEELVMRGYGILTSVPEE</sequence>
<dbReference type="Pfam" id="PF00567">
    <property type="entry name" value="TUDOR"/>
    <property type="match status" value="1"/>
</dbReference>
<dbReference type="InterPro" id="IPR047367">
    <property type="entry name" value="Tudor_AKAP1"/>
</dbReference>
<feature type="compositionally biased region" description="Basic and acidic residues" evidence="2">
    <location>
        <begin position="317"/>
        <end position="330"/>
    </location>
</feature>
<dbReference type="SMART" id="SM00322">
    <property type="entry name" value="KH"/>
    <property type="match status" value="1"/>
</dbReference>
<dbReference type="Proteomes" id="UP001461498">
    <property type="component" value="Unassembled WGS sequence"/>
</dbReference>
<dbReference type="CDD" id="cd20407">
    <property type="entry name" value="Tudor_AKAP1"/>
    <property type="match status" value="1"/>
</dbReference>
<reference evidence="4 5" key="1">
    <citation type="submission" date="2022-12" db="EMBL/GenBank/DDBJ databases">
        <title>Chromosome-level genome assembly of true bugs.</title>
        <authorList>
            <person name="Ma L."/>
            <person name="Li H."/>
        </authorList>
    </citation>
    <scope>NUCLEOTIDE SEQUENCE [LARGE SCALE GENOMIC DNA]</scope>
    <source>
        <strain evidence="4">Lab_2022b</strain>
    </source>
</reference>
<dbReference type="PANTHER" id="PTHR22948">
    <property type="entry name" value="TUDOR DOMAIN CONTAINING PROTEIN"/>
    <property type="match status" value="1"/>
</dbReference>
<protein>
    <recommendedName>
        <fullName evidence="3">Tudor domain-containing protein</fullName>
    </recommendedName>
</protein>
<dbReference type="GO" id="GO:0010468">
    <property type="term" value="P:regulation of gene expression"/>
    <property type="evidence" value="ECO:0007669"/>
    <property type="project" value="UniProtKB-ARBA"/>
</dbReference>
<feature type="domain" description="Tudor" evidence="3">
    <location>
        <begin position="506"/>
        <end position="564"/>
    </location>
</feature>
<gene>
    <name evidence="4" type="ORF">O3M35_010487</name>
</gene>
<dbReference type="InterPro" id="IPR036612">
    <property type="entry name" value="KH_dom_type_1_sf"/>
</dbReference>
<organism evidence="4 5">
    <name type="scientific">Rhynocoris fuscipes</name>
    <dbReference type="NCBI Taxonomy" id="488301"/>
    <lineage>
        <taxon>Eukaryota</taxon>
        <taxon>Metazoa</taxon>
        <taxon>Ecdysozoa</taxon>
        <taxon>Arthropoda</taxon>
        <taxon>Hexapoda</taxon>
        <taxon>Insecta</taxon>
        <taxon>Pterygota</taxon>
        <taxon>Neoptera</taxon>
        <taxon>Paraneoptera</taxon>
        <taxon>Hemiptera</taxon>
        <taxon>Heteroptera</taxon>
        <taxon>Panheteroptera</taxon>
        <taxon>Cimicomorpha</taxon>
        <taxon>Reduviidae</taxon>
        <taxon>Harpactorinae</taxon>
        <taxon>Harpactorini</taxon>
        <taxon>Rhynocoris</taxon>
    </lineage>
</organism>
<name>A0AAW1D1C2_9HEMI</name>
<feature type="region of interest" description="Disordered" evidence="2">
    <location>
        <begin position="244"/>
        <end position="263"/>
    </location>
</feature>
<dbReference type="InterPro" id="IPR047368">
    <property type="entry name" value="KH-I_AKAP1"/>
</dbReference>
<dbReference type="InterPro" id="IPR035437">
    <property type="entry name" value="SNase_OB-fold_sf"/>
</dbReference>
<dbReference type="PANTHER" id="PTHR22948:SF65">
    <property type="entry name" value="A-KINASE ANCHORING PROTEIN 1"/>
    <property type="match status" value="1"/>
</dbReference>
<keyword evidence="1" id="KW-0694">RNA-binding</keyword>
<evidence type="ECO:0000259" key="3">
    <source>
        <dbReference type="PROSITE" id="PS50304"/>
    </source>
</evidence>
<dbReference type="InterPro" id="IPR004087">
    <property type="entry name" value="KH_dom"/>
</dbReference>
<dbReference type="InterPro" id="IPR002999">
    <property type="entry name" value="Tudor"/>
</dbReference>
<accession>A0AAW1D1C2</accession>
<dbReference type="AlphaFoldDB" id="A0AAW1D1C2"/>
<dbReference type="InterPro" id="IPR050621">
    <property type="entry name" value="Tudor_domain_containing"/>
</dbReference>
<dbReference type="SUPFAM" id="SSF63748">
    <property type="entry name" value="Tudor/PWWP/MBT"/>
    <property type="match status" value="1"/>
</dbReference>
<evidence type="ECO:0000256" key="2">
    <source>
        <dbReference type="SAM" id="MobiDB-lite"/>
    </source>
</evidence>
<dbReference type="GO" id="GO:0005739">
    <property type="term" value="C:mitochondrion"/>
    <property type="evidence" value="ECO:0007669"/>
    <property type="project" value="UniProtKB-ARBA"/>
</dbReference>
<keyword evidence="5" id="KW-1185">Reference proteome</keyword>
<dbReference type="Pfam" id="PF00013">
    <property type="entry name" value="KH_1"/>
    <property type="match status" value="1"/>
</dbReference>
<evidence type="ECO:0000313" key="4">
    <source>
        <dbReference type="EMBL" id="KAK9504050.1"/>
    </source>
</evidence>